<name>A0A5C7FRC6_9BACT</name>
<evidence type="ECO:0000256" key="4">
    <source>
        <dbReference type="ARBA" id="ARBA00022759"/>
    </source>
</evidence>
<accession>A0A5C7FRC6</accession>
<dbReference type="RefSeq" id="WP_147931898.1">
    <property type="nucleotide sequence ID" value="NZ_VOXD01000028.1"/>
</dbReference>
<evidence type="ECO:0000256" key="7">
    <source>
        <dbReference type="ARBA" id="ARBA00023118"/>
    </source>
</evidence>
<evidence type="ECO:0000256" key="6">
    <source>
        <dbReference type="ARBA" id="ARBA00022884"/>
    </source>
</evidence>
<feature type="domain" description="CRISPR type III-associated protein" evidence="9">
    <location>
        <begin position="15"/>
        <end position="200"/>
    </location>
</feature>
<dbReference type="GO" id="GO:0016787">
    <property type="term" value="F:hydrolase activity"/>
    <property type="evidence" value="ECO:0007669"/>
    <property type="project" value="UniProtKB-KW"/>
</dbReference>
<dbReference type="PANTHER" id="PTHR35579">
    <property type="entry name" value="CRISPR SYSTEM CMS ENDORIBONUCLEASE CSM3"/>
    <property type="match status" value="1"/>
</dbReference>
<dbReference type="InterPro" id="IPR013412">
    <property type="entry name" value="CRISPR-assoc_RAMP_Csm3"/>
</dbReference>
<keyword evidence="7" id="KW-0051">Antiviral defense</keyword>
<sequence>MSKKLIKKIAFKGSLHLLSGLYIGDSNEQVDIGGIDRTVVRRPDNNQPYIPGSSLKGKIRSLLEQTRGAANVGDSEEVNKLFGNIENKKSDNRASRLIVRDSYLTEESEKALSESIYTDYPYTEVKFENSIDRVKGIAGNPRKTERVPVGSIFSIELIVNIWSGEDEASEAEQIALLKEGIQLLEADYLGGSGSRGYGQVQIDMDFEKPQILYPGEYAGAK</sequence>
<dbReference type="InterPro" id="IPR005537">
    <property type="entry name" value="RAMP_III_fam"/>
</dbReference>
<dbReference type="GO" id="GO:0003723">
    <property type="term" value="F:RNA binding"/>
    <property type="evidence" value="ECO:0007669"/>
    <property type="project" value="UniProtKB-KW"/>
</dbReference>
<organism evidence="10 11">
    <name type="scientific">Neolewinella aurantiaca</name>
    <dbReference type="NCBI Taxonomy" id="2602767"/>
    <lineage>
        <taxon>Bacteria</taxon>
        <taxon>Pseudomonadati</taxon>
        <taxon>Bacteroidota</taxon>
        <taxon>Saprospiria</taxon>
        <taxon>Saprospirales</taxon>
        <taxon>Lewinellaceae</taxon>
        <taxon>Neolewinella</taxon>
    </lineage>
</organism>
<evidence type="ECO:0000256" key="1">
    <source>
        <dbReference type="ARBA" id="ARBA00006342"/>
    </source>
</evidence>
<dbReference type="Proteomes" id="UP000321907">
    <property type="component" value="Unassembled WGS sequence"/>
</dbReference>
<dbReference type="OrthoDB" id="1063910at2"/>
<comment type="similarity">
    <text evidence="1">Belongs to the CRISPR-associated Csm3 family.</text>
</comment>
<dbReference type="GO" id="GO:0051607">
    <property type="term" value="P:defense response to virus"/>
    <property type="evidence" value="ECO:0007669"/>
    <property type="project" value="UniProtKB-KW"/>
</dbReference>
<dbReference type="EMBL" id="VOXD01000028">
    <property type="protein sequence ID" value="TXF87989.1"/>
    <property type="molecule type" value="Genomic_DNA"/>
</dbReference>
<keyword evidence="6" id="KW-0694">RNA-binding</keyword>
<dbReference type="NCBIfam" id="TIGR02582">
    <property type="entry name" value="cas7_TM1809"/>
    <property type="match status" value="1"/>
</dbReference>
<evidence type="ECO:0000313" key="10">
    <source>
        <dbReference type="EMBL" id="TXF87989.1"/>
    </source>
</evidence>
<comment type="caution">
    <text evidence="10">The sequence shown here is derived from an EMBL/GenBank/DDBJ whole genome shotgun (WGS) entry which is preliminary data.</text>
</comment>
<dbReference type="Pfam" id="PF03787">
    <property type="entry name" value="RAMPs"/>
    <property type="match status" value="1"/>
</dbReference>
<gene>
    <name evidence="10" type="primary">csm3</name>
    <name evidence="10" type="ORF">FUA23_16650</name>
</gene>
<keyword evidence="4" id="KW-0255">Endonuclease</keyword>
<protein>
    <recommendedName>
        <fullName evidence="2">CRISPR system Cms endoribonuclease Csm3</fullName>
    </recommendedName>
    <alternativeName>
        <fullName evidence="8">CRISPR type III A-associated RAMP protein Csm3</fullName>
    </alternativeName>
</protein>
<evidence type="ECO:0000256" key="5">
    <source>
        <dbReference type="ARBA" id="ARBA00022801"/>
    </source>
</evidence>
<evidence type="ECO:0000313" key="11">
    <source>
        <dbReference type="Proteomes" id="UP000321907"/>
    </source>
</evidence>
<keyword evidence="11" id="KW-1185">Reference proteome</keyword>
<keyword evidence="5" id="KW-0378">Hydrolase</keyword>
<evidence type="ECO:0000256" key="2">
    <source>
        <dbReference type="ARBA" id="ARBA00022150"/>
    </source>
</evidence>
<proteinExistence type="inferred from homology"/>
<dbReference type="AlphaFoldDB" id="A0A5C7FRC6"/>
<evidence type="ECO:0000259" key="9">
    <source>
        <dbReference type="Pfam" id="PF03787"/>
    </source>
</evidence>
<evidence type="ECO:0000256" key="8">
    <source>
        <dbReference type="ARBA" id="ARBA00033183"/>
    </source>
</evidence>
<reference evidence="10 11" key="1">
    <citation type="submission" date="2019-08" db="EMBL/GenBank/DDBJ databases">
        <title>Lewinella sp. strain SSH13 Genome sequencing and assembly.</title>
        <authorList>
            <person name="Kim I."/>
        </authorList>
    </citation>
    <scope>NUCLEOTIDE SEQUENCE [LARGE SCALE GENOMIC DNA]</scope>
    <source>
        <strain evidence="10 11">SSH13</strain>
    </source>
</reference>
<evidence type="ECO:0000256" key="3">
    <source>
        <dbReference type="ARBA" id="ARBA00022722"/>
    </source>
</evidence>
<dbReference type="InterPro" id="IPR052216">
    <property type="entry name" value="CRISPR_Csm3_endoribonuclease"/>
</dbReference>
<dbReference type="PANTHER" id="PTHR35579:SF3">
    <property type="entry name" value="CRISPR SYSTEM CMS ENDORIBONUCLEASE CSM3"/>
    <property type="match status" value="1"/>
</dbReference>
<keyword evidence="3" id="KW-0540">Nuclease</keyword>
<dbReference type="GO" id="GO:0004519">
    <property type="term" value="F:endonuclease activity"/>
    <property type="evidence" value="ECO:0007669"/>
    <property type="project" value="UniProtKB-KW"/>
</dbReference>